<keyword evidence="4" id="KW-0812">Transmembrane</keyword>
<dbReference type="Gene3D" id="2.40.160.20">
    <property type="match status" value="1"/>
</dbReference>
<dbReference type="InterPro" id="IPR011250">
    <property type="entry name" value="OMP/PagP_B-barrel"/>
</dbReference>
<keyword evidence="6" id="KW-0406">Ion transport</keyword>
<dbReference type="CDD" id="cd07185">
    <property type="entry name" value="OmpA_C-like"/>
    <property type="match status" value="1"/>
</dbReference>
<dbReference type="Pfam" id="PF13505">
    <property type="entry name" value="OMP_b-brl"/>
    <property type="match status" value="1"/>
</dbReference>
<keyword evidence="9" id="KW-0998">Cell outer membrane</keyword>
<dbReference type="PROSITE" id="PS51123">
    <property type="entry name" value="OMPA_2"/>
    <property type="match status" value="1"/>
</dbReference>
<accession>A0ABX7Q899</accession>
<evidence type="ECO:0000313" key="14">
    <source>
        <dbReference type="Proteomes" id="UP000663651"/>
    </source>
</evidence>
<proteinExistence type="predicted"/>
<evidence type="ECO:0000256" key="7">
    <source>
        <dbReference type="ARBA" id="ARBA00023114"/>
    </source>
</evidence>
<dbReference type="Gene3D" id="4.10.1080.10">
    <property type="entry name" value="TSP type-3 repeat"/>
    <property type="match status" value="1"/>
</dbReference>
<gene>
    <name evidence="13" type="ORF">JZM60_07375</name>
</gene>
<feature type="signal peptide" evidence="11">
    <location>
        <begin position="1"/>
        <end position="23"/>
    </location>
</feature>
<dbReference type="Proteomes" id="UP000663651">
    <property type="component" value="Chromosome"/>
</dbReference>
<evidence type="ECO:0000256" key="3">
    <source>
        <dbReference type="ARBA" id="ARBA00022452"/>
    </source>
</evidence>
<protein>
    <submittedName>
        <fullName evidence="13">OmpA family protein</fullName>
    </submittedName>
</protein>
<dbReference type="SUPFAM" id="SSF56925">
    <property type="entry name" value="OMPA-like"/>
    <property type="match status" value="1"/>
</dbReference>
<dbReference type="PRINTS" id="PR01021">
    <property type="entry name" value="OMPADOMAIN"/>
</dbReference>
<keyword evidence="2" id="KW-0813">Transport</keyword>
<dbReference type="InterPro" id="IPR027385">
    <property type="entry name" value="Beta-barrel_OMP"/>
</dbReference>
<dbReference type="PANTHER" id="PTHR30329:SF21">
    <property type="entry name" value="LIPOPROTEIN YIAD-RELATED"/>
    <property type="match status" value="1"/>
</dbReference>
<keyword evidence="5 11" id="KW-0732">Signal</keyword>
<dbReference type="Gene3D" id="3.30.1330.60">
    <property type="entry name" value="OmpA-like domain"/>
    <property type="match status" value="1"/>
</dbReference>
<dbReference type="EMBL" id="CP071382">
    <property type="protein sequence ID" value="QSV47071.1"/>
    <property type="molecule type" value="Genomic_DNA"/>
</dbReference>
<name>A0ABX7Q899_9BACT</name>
<feature type="domain" description="OmpA-like" evidence="12">
    <location>
        <begin position="352"/>
        <end position="470"/>
    </location>
</feature>
<keyword evidence="7" id="KW-0626">Porin</keyword>
<dbReference type="InterPro" id="IPR028974">
    <property type="entry name" value="TSP_type-3_rpt"/>
</dbReference>
<reference evidence="13 14" key="1">
    <citation type="submission" date="2021-03" db="EMBL/GenBank/DDBJ databases">
        <title>Geobacter metallireducens gen. nov. sp. nov., a microorganism capable of coupling the complete oxidation of organic compounds to the reduction of iron and other metals.</title>
        <authorList>
            <person name="Li Y."/>
        </authorList>
    </citation>
    <scope>NUCLEOTIDE SEQUENCE [LARGE SCALE GENOMIC DNA]</scope>
    <source>
        <strain evidence="13 14">Jerry-YX</strain>
    </source>
</reference>
<evidence type="ECO:0000256" key="11">
    <source>
        <dbReference type="SAM" id="SignalP"/>
    </source>
</evidence>
<dbReference type="InterPro" id="IPR006664">
    <property type="entry name" value="OMP_bac"/>
</dbReference>
<keyword evidence="3" id="KW-1134">Transmembrane beta strand</keyword>
<feature type="chain" id="PRO_5046759131" evidence="11">
    <location>
        <begin position="24"/>
        <end position="474"/>
    </location>
</feature>
<evidence type="ECO:0000256" key="2">
    <source>
        <dbReference type="ARBA" id="ARBA00022448"/>
    </source>
</evidence>
<dbReference type="SUPFAM" id="SSF103647">
    <property type="entry name" value="TSP type-3 repeat"/>
    <property type="match status" value="1"/>
</dbReference>
<dbReference type="InterPro" id="IPR036737">
    <property type="entry name" value="OmpA-like_sf"/>
</dbReference>
<dbReference type="Pfam" id="PF00691">
    <property type="entry name" value="OmpA"/>
    <property type="match status" value="1"/>
</dbReference>
<dbReference type="SUPFAM" id="SSF103088">
    <property type="entry name" value="OmpA-like"/>
    <property type="match status" value="1"/>
</dbReference>
<dbReference type="InterPro" id="IPR006665">
    <property type="entry name" value="OmpA-like"/>
</dbReference>
<evidence type="ECO:0000256" key="1">
    <source>
        <dbReference type="ARBA" id="ARBA00004571"/>
    </source>
</evidence>
<dbReference type="InterPro" id="IPR050330">
    <property type="entry name" value="Bact_OuterMem_StrucFunc"/>
</dbReference>
<sequence>MKKQAATLAVAAVCMAFSTTAHSESNIKEGAVSVSPFGGYTFFDGDADLKSKPTGGLRLGYNITEHVAVEGSGAYTDTKYDNGNGSTNVYRYGAELLYHFIPESRLVPFVAAGLGGITYEGREGVRDADRTDEILTAGAGLKLFLTDRVALRADGRNIFSFDDTLNHQEVTGGLDFQFGGGKAAPAPVKAEPQPEPKKVVAAAPLDSDGDGVIDAKDDCPDTPKGVTVDQNGCPVDTDGDGVADYLDKCPGTPAGVKVDSVGCPLDTDGDGVADYLDKCPGTPAGVKVDSVGCPLDTDGDGVADYLDKCPGTPAGVKVNSVGCPLDTDGDGVYDYLDKCPDTPQDAAVDKNGCPEKVCITLNVEFDFDKADIKPEFHSEIKRVADFLKDYPDATAVIEGHTDSKGKIKYNQKLSERRANAVMKNLVDEFGIAAKRLSAKGYGETKPIADNATDEGRQKNRRVVANIDCGLKKRK</sequence>
<evidence type="ECO:0000313" key="13">
    <source>
        <dbReference type="EMBL" id="QSV47071.1"/>
    </source>
</evidence>
<dbReference type="InterPro" id="IPR006690">
    <property type="entry name" value="OMPA-like_CS"/>
</dbReference>
<keyword evidence="8 10" id="KW-0472">Membrane</keyword>
<evidence type="ECO:0000256" key="6">
    <source>
        <dbReference type="ARBA" id="ARBA00023065"/>
    </source>
</evidence>
<evidence type="ECO:0000256" key="8">
    <source>
        <dbReference type="ARBA" id="ARBA00023136"/>
    </source>
</evidence>
<dbReference type="InterPro" id="IPR003367">
    <property type="entry name" value="Thrombospondin_3-like_rpt"/>
</dbReference>
<dbReference type="Pfam" id="PF02412">
    <property type="entry name" value="TSP_3"/>
    <property type="match status" value="4"/>
</dbReference>
<organism evidence="13 14">
    <name type="scientific">Geobacter benzoatilyticus</name>
    <dbReference type="NCBI Taxonomy" id="2815309"/>
    <lineage>
        <taxon>Bacteria</taxon>
        <taxon>Pseudomonadati</taxon>
        <taxon>Thermodesulfobacteriota</taxon>
        <taxon>Desulfuromonadia</taxon>
        <taxon>Geobacterales</taxon>
        <taxon>Geobacteraceae</taxon>
        <taxon>Geobacter</taxon>
    </lineage>
</organism>
<evidence type="ECO:0000256" key="10">
    <source>
        <dbReference type="PROSITE-ProRule" id="PRU00473"/>
    </source>
</evidence>
<evidence type="ECO:0000256" key="5">
    <source>
        <dbReference type="ARBA" id="ARBA00022729"/>
    </source>
</evidence>
<dbReference type="RefSeq" id="WP_207164969.1">
    <property type="nucleotide sequence ID" value="NZ_CP071382.1"/>
</dbReference>
<evidence type="ECO:0000256" key="9">
    <source>
        <dbReference type="ARBA" id="ARBA00023237"/>
    </source>
</evidence>
<evidence type="ECO:0000256" key="4">
    <source>
        <dbReference type="ARBA" id="ARBA00022692"/>
    </source>
</evidence>
<comment type="subcellular location">
    <subcellularLocation>
        <location evidence="1">Cell outer membrane</location>
        <topology evidence="1">Multi-pass membrane protein</topology>
    </subcellularLocation>
</comment>
<dbReference type="PROSITE" id="PS01068">
    <property type="entry name" value="OMPA_1"/>
    <property type="match status" value="1"/>
</dbReference>
<keyword evidence="14" id="KW-1185">Reference proteome</keyword>
<dbReference type="PRINTS" id="PR01023">
    <property type="entry name" value="NAFLGMOTY"/>
</dbReference>
<dbReference type="PANTHER" id="PTHR30329">
    <property type="entry name" value="STATOR ELEMENT OF FLAGELLAR MOTOR COMPLEX"/>
    <property type="match status" value="1"/>
</dbReference>
<evidence type="ECO:0000259" key="12">
    <source>
        <dbReference type="PROSITE" id="PS51123"/>
    </source>
</evidence>